<comment type="function">
    <text evidence="2">Responsible for the cyclization of trans,trans-farnesyl diphosphate (FPP) to (+)-delta cadinene.</text>
</comment>
<dbReference type="InParanoid" id="A0A061GH82"/>
<protein>
    <recommendedName>
        <fullName evidence="3">(+)-delta-cadinene synthase</fullName>
        <ecNumber evidence="3">4.2.3.13</ecNumber>
    </recommendedName>
</protein>
<evidence type="ECO:0000256" key="2">
    <source>
        <dbReference type="ARBA" id="ARBA00002383"/>
    </source>
</evidence>
<keyword evidence="6" id="KW-0456">Lyase</keyword>
<dbReference type="Pfam" id="PF03936">
    <property type="entry name" value="Terpene_synth_C"/>
    <property type="match status" value="1"/>
</dbReference>
<evidence type="ECO:0000256" key="3">
    <source>
        <dbReference type="ARBA" id="ARBA00013103"/>
    </source>
</evidence>
<dbReference type="Gene3D" id="1.10.600.10">
    <property type="entry name" value="Farnesyl Diphosphate Synthase"/>
    <property type="match status" value="1"/>
</dbReference>
<evidence type="ECO:0000256" key="5">
    <source>
        <dbReference type="ARBA" id="ARBA00022842"/>
    </source>
</evidence>
<dbReference type="Gene3D" id="1.50.10.130">
    <property type="entry name" value="Terpene synthase, N-terminal domain"/>
    <property type="match status" value="1"/>
</dbReference>
<dbReference type="GO" id="GO:0016102">
    <property type="term" value="P:diterpenoid biosynthetic process"/>
    <property type="evidence" value="ECO:0007669"/>
    <property type="project" value="InterPro"/>
</dbReference>
<dbReference type="AlphaFoldDB" id="A0A061GH82"/>
<dbReference type="SFLD" id="SFLDS00005">
    <property type="entry name" value="Isoprenoid_Synthase_Type_I"/>
    <property type="match status" value="1"/>
</dbReference>
<dbReference type="Gramene" id="EOY28527">
    <property type="protein sequence ID" value="EOY28527"/>
    <property type="gene ID" value="TCM_030070"/>
</dbReference>
<feature type="domain" description="Terpene synthase N-terminal" evidence="7">
    <location>
        <begin position="138"/>
        <end position="312"/>
    </location>
</feature>
<dbReference type="InterPro" id="IPR001906">
    <property type="entry name" value="Terpene_synth_N"/>
</dbReference>
<dbReference type="InterPro" id="IPR008949">
    <property type="entry name" value="Isoprenoid_synthase_dom_sf"/>
</dbReference>
<dbReference type="Proteomes" id="UP000026915">
    <property type="component" value="Chromosome 6"/>
</dbReference>
<dbReference type="InterPro" id="IPR005630">
    <property type="entry name" value="Terpene_synthase_metal-bd"/>
</dbReference>
<dbReference type="EC" id="4.2.3.13" evidence="3"/>
<evidence type="ECO:0000256" key="6">
    <source>
        <dbReference type="ARBA" id="ARBA00023239"/>
    </source>
</evidence>
<dbReference type="GO" id="GO:0046246">
    <property type="term" value="P:terpene biosynthetic process"/>
    <property type="evidence" value="ECO:0000318"/>
    <property type="project" value="GO_Central"/>
</dbReference>
<dbReference type="HOGENOM" id="CLU_003125_7_1_1"/>
<dbReference type="Pfam" id="PF01397">
    <property type="entry name" value="Terpene_synth"/>
    <property type="match status" value="1"/>
</dbReference>
<keyword evidence="10" id="KW-1185">Reference proteome</keyword>
<proteinExistence type="predicted"/>
<dbReference type="InterPro" id="IPR050148">
    <property type="entry name" value="Terpene_synthase-like"/>
</dbReference>
<keyword evidence="4" id="KW-0479">Metal-binding</keyword>
<evidence type="ECO:0000313" key="9">
    <source>
        <dbReference type="EMBL" id="EOY28527.1"/>
    </source>
</evidence>
<name>A0A061GH82_THECC</name>
<evidence type="ECO:0000313" key="10">
    <source>
        <dbReference type="Proteomes" id="UP000026915"/>
    </source>
</evidence>
<dbReference type="SUPFAM" id="SSF48239">
    <property type="entry name" value="Terpenoid cyclases/Protein prenyltransferases"/>
    <property type="match status" value="1"/>
</dbReference>
<dbReference type="InterPro" id="IPR036965">
    <property type="entry name" value="Terpene_synth_N_sf"/>
</dbReference>
<keyword evidence="5" id="KW-0460">Magnesium</keyword>
<dbReference type="PANTHER" id="PTHR31225:SF94">
    <property type="entry name" value="ALPHA-FARNESENE SYNTHASE"/>
    <property type="match status" value="1"/>
</dbReference>
<dbReference type="FunFam" id="1.10.600.10:FF:000007">
    <property type="entry name" value="Isoprene synthase, chloroplastic"/>
    <property type="match status" value="1"/>
</dbReference>
<dbReference type="GO" id="GO:0000287">
    <property type="term" value="F:magnesium ion binding"/>
    <property type="evidence" value="ECO:0007669"/>
    <property type="project" value="InterPro"/>
</dbReference>
<evidence type="ECO:0000256" key="4">
    <source>
        <dbReference type="ARBA" id="ARBA00022723"/>
    </source>
</evidence>
<dbReference type="EMBL" id="CM001884">
    <property type="protein sequence ID" value="EOY28527.1"/>
    <property type="molecule type" value="Genomic_DNA"/>
</dbReference>
<dbReference type="SFLD" id="SFLDG01019">
    <property type="entry name" value="Terpene_Cyclase_Like_1_C_Termi"/>
    <property type="match status" value="1"/>
</dbReference>
<sequence>MSPKTTHYTPQLAVRYLHALRTDENERSRLFKPQGFRSWPFNTLSTDHPNDVIVSHATIFRLRLTANKKSRSSLAIPFCKLILSTQKPSVFIQTHKVIAMDDSVNQLLAEHQVVNYQLKSEAFDVIKQRRSANYKPNIWKYDFLQSLRSKYDGDEYKRRAEKLREKGKDLFVEAVEELAKLELIDMIRKLGLADLFAEEMQKTLQAVASSKKRKNSEEEEDLYITALRFRILRLHDYEVSQDVFNSFLDDKGKFSKSKSTEIKGLLELFEASYLAFEGESILDDAKTFATETLRNIYSTLDGNLAKEVAHALELSTHWRVQWFDVKWRITMYENNKNTDETLLELAKLNFNTVQATLQKDLSDISRWWKNLALMEHLDFTRDRLAESFLCAVGLAYEPRYSCFRKRLTKITTMILIIDDVYDVYGSLEELEQFTKAVDSWDTSKIQQLPESMKICFQALYDITNEIAYDIQEHNHPDVQALLHLRKAWAGFCKALFVESKWYNEGYFPSLQEYLSNALISSGGTVISVHSMLSVEHNIADDMVNLLGKNHDLVHNVSIIIRLCNDLGTSAAEKERGDAPSSILCYMREVDVSEEEGQEHIKDTITGAWKKINSQCLSSPSPLQQSFVKVTANVARMVHCLYQFGDGFGIQDRETRRHILSLLIEPFKLD</sequence>
<dbReference type="InterPro" id="IPR034741">
    <property type="entry name" value="Terpene_cyclase-like_1_C"/>
</dbReference>
<dbReference type="InterPro" id="IPR044814">
    <property type="entry name" value="Terpene_cyclase_plant_C1"/>
</dbReference>
<dbReference type="STRING" id="3641.A0A061GH82"/>
<dbReference type="eggNOG" id="ENOG502QUXA">
    <property type="taxonomic scope" value="Eukaryota"/>
</dbReference>
<organism evidence="9 10">
    <name type="scientific">Theobroma cacao</name>
    <name type="common">Cacao</name>
    <name type="synonym">Cocoa</name>
    <dbReference type="NCBI Taxonomy" id="3641"/>
    <lineage>
        <taxon>Eukaryota</taxon>
        <taxon>Viridiplantae</taxon>
        <taxon>Streptophyta</taxon>
        <taxon>Embryophyta</taxon>
        <taxon>Tracheophyta</taxon>
        <taxon>Spermatophyta</taxon>
        <taxon>Magnoliopsida</taxon>
        <taxon>eudicotyledons</taxon>
        <taxon>Gunneridae</taxon>
        <taxon>Pentapetalae</taxon>
        <taxon>rosids</taxon>
        <taxon>malvids</taxon>
        <taxon>Malvales</taxon>
        <taxon>Malvaceae</taxon>
        <taxon>Byttnerioideae</taxon>
        <taxon>Theobroma</taxon>
    </lineage>
</organism>
<evidence type="ECO:0000259" key="8">
    <source>
        <dbReference type="Pfam" id="PF03936"/>
    </source>
</evidence>
<dbReference type="PANTHER" id="PTHR31225">
    <property type="entry name" value="OS04G0344100 PROTEIN-RELATED"/>
    <property type="match status" value="1"/>
</dbReference>
<evidence type="ECO:0000259" key="7">
    <source>
        <dbReference type="Pfam" id="PF01397"/>
    </source>
</evidence>
<dbReference type="CDD" id="cd00684">
    <property type="entry name" value="Terpene_cyclase_plant_C1"/>
    <property type="match status" value="1"/>
</dbReference>
<comment type="cofactor">
    <cofactor evidence="1">
        <name>Mg(2+)</name>
        <dbReference type="ChEBI" id="CHEBI:18420"/>
    </cofactor>
</comment>
<dbReference type="FunFam" id="1.50.10.130:FF:000001">
    <property type="entry name" value="Isoprene synthase, chloroplastic"/>
    <property type="match status" value="1"/>
</dbReference>
<feature type="domain" description="Terpene synthase metal-binding" evidence="8">
    <location>
        <begin position="369"/>
        <end position="610"/>
    </location>
</feature>
<dbReference type="InterPro" id="IPR008930">
    <property type="entry name" value="Terpenoid_cyclase/PrenylTrfase"/>
</dbReference>
<accession>A0A061GH82</accession>
<dbReference type="SUPFAM" id="SSF48576">
    <property type="entry name" value="Terpenoid synthases"/>
    <property type="match status" value="1"/>
</dbReference>
<dbReference type="OMA" id="VKWRITM"/>
<dbReference type="GO" id="GO:0047461">
    <property type="term" value="F:(+)-delta-cadinene synthase activity"/>
    <property type="evidence" value="ECO:0007669"/>
    <property type="project" value="UniProtKB-EC"/>
</dbReference>
<dbReference type="GO" id="GO:0010333">
    <property type="term" value="F:terpene synthase activity"/>
    <property type="evidence" value="ECO:0000318"/>
    <property type="project" value="GO_Central"/>
</dbReference>
<gene>
    <name evidence="9" type="ORF">TCM_030070</name>
</gene>
<evidence type="ECO:0000256" key="1">
    <source>
        <dbReference type="ARBA" id="ARBA00001946"/>
    </source>
</evidence>
<reference evidence="9 10" key="1">
    <citation type="journal article" date="2013" name="Genome Biol.">
        <title>The genome sequence of the most widely cultivated cacao type and its use to identify candidate genes regulating pod color.</title>
        <authorList>
            <person name="Motamayor J.C."/>
            <person name="Mockaitis K."/>
            <person name="Schmutz J."/>
            <person name="Haiminen N."/>
            <person name="Iii D.L."/>
            <person name="Cornejo O."/>
            <person name="Findley S.D."/>
            <person name="Zheng P."/>
            <person name="Utro F."/>
            <person name="Royaert S."/>
            <person name="Saski C."/>
            <person name="Jenkins J."/>
            <person name="Podicheti R."/>
            <person name="Zhao M."/>
            <person name="Scheffler B.E."/>
            <person name="Stack J.C."/>
            <person name="Feltus F.A."/>
            <person name="Mustiga G.M."/>
            <person name="Amores F."/>
            <person name="Phillips W."/>
            <person name="Marelli J.P."/>
            <person name="May G.D."/>
            <person name="Shapiro H."/>
            <person name="Ma J."/>
            <person name="Bustamante C.D."/>
            <person name="Schnell R.J."/>
            <person name="Main D."/>
            <person name="Gilbert D."/>
            <person name="Parida L."/>
            <person name="Kuhn D.N."/>
        </authorList>
    </citation>
    <scope>NUCLEOTIDE SEQUENCE [LARGE SCALE GENOMIC DNA]</scope>
    <source>
        <strain evidence="10">cv. Matina 1-6</strain>
    </source>
</reference>